<sequence>MYVGQAYQCCKKKSQRNEYDEQFLNLIETTLMTCSEPTNWIIRHDYLEKKKNNWYMEYFAKSSYYRLKKVAINEFLNCLEVS</sequence>
<dbReference type="EMBL" id="ADFR01000007">
    <property type="protein sequence ID" value="EFC05694.1"/>
    <property type="molecule type" value="Genomic_DNA"/>
</dbReference>
<organism evidence="1 2">
    <name type="scientific">Bulleidia extructa W1219</name>
    <dbReference type="NCBI Taxonomy" id="679192"/>
    <lineage>
        <taxon>Bacteria</taxon>
        <taxon>Bacillati</taxon>
        <taxon>Bacillota</taxon>
        <taxon>Erysipelotrichia</taxon>
        <taxon>Erysipelotrichales</taxon>
        <taxon>Erysipelotrichaceae</taxon>
        <taxon>Bulleidia</taxon>
    </lineage>
</organism>
<dbReference type="NCBIfam" id="NF045770">
    <property type="entry name" value="MPN403_MG284_C"/>
    <property type="match status" value="1"/>
</dbReference>
<dbReference type="Proteomes" id="UP000005017">
    <property type="component" value="Unassembled WGS sequence"/>
</dbReference>
<accession>D2MNS5</accession>
<name>D2MNS5_9FIRM</name>
<dbReference type="RefSeq" id="WP_006627026.1">
    <property type="nucleotide sequence ID" value="NZ_ADFR01000007.1"/>
</dbReference>
<gene>
    <name evidence="1" type="ORF">HMPREF9013_0608</name>
</gene>
<dbReference type="eggNOG" id="ENOG5033C8A">
    <property type="taxonomic scope" value="Bacteria"/>
</dbReference>
<evidence type="ECO:0000313" key="2">
    <source>
        <dbReference type="Proteomes" id="UP000005017"/>
    </source>
</evidence>
<proteinExistence type="predicted"/>
<evidence type="ECO:0000313" key="1">
    <source>
        <dbReference type="EMBL" id="EFC05694.1"/>
    </source>
</evidence>
<dbReference type="AlphaFoldDB" id="D2MNS5"/>
<dbReference type="STRING" id="679192.HMPREF9013_0608"/>
<dbReference type="InterPro" id="IPR058231">
    <property type="entry name" value="MG284-like_C"/>
</dbReference>
<dbReference type="OrthoDB" id="1647331at2"/>
<comment type="caution">
    <text evidence="1">The sequence shown here is derived from an EMBL/GenBank/DDBJ whole genome shotgun (WGS) entry which is preliminary data.</text>
</comment>
<protein>
    <submittedName>
        <fullName evidence="1">Uncharacterized protein</fullName>
    </submittedName>
</protein>
<reference evidence="2" key="1">
    <citation type="submission" date="2009-12" db="EMBL/GenBank/DDBJ databases">
        <title>Sequence of Clostridiales genomosp. BVAB3 str. UPII9-5.</title>
        <authorList>
            <person name="Madupu R."/>
            <person name="Durkin A.S."/>
            <person name="Torralba M."/>
            <person name="Methe B."/>
            <person name="Sutton G.G."/>
            <person name="Strausberg R.L."/>
            <person name="Nelson K.E."/>
        </authorList>
    </citation>
    <scope>NUCLEOTIDE SEQUENCE [LARGE SCALE GENOMIC DNA]</scope>
    <source>
        <strain evidence="2">W1219</strain>
    </source>
</reference>
<keyword evidence="2" id="KW-1185">Reference proteome</keyword>